<feature type="signal peptide" evidence="2">
    <location>
        <begin position="1"/>
        <end position="23"/>
    </location>
</feature>
<accession>A0A4Z2ESI2</accession>
<evidence type="ECO:0008006" key="5">
    <source>
        <dbReference type="Google" id="ProtNLM"/>
    </source>
</evidence>
<dbReference type="EMBL" id="SRLO01003320">
    <property type="protein sequence ID" value="TNN31590.1"/>
    <property type="molecule type" value="Genomic_DNA"/>
</dbReference>
<evidence type="ECO:0000256" key="1">
    <source>
        <dbReference type="SAM" id="MobiDB-lite"/>
    </source>
</evidence>
<reference evidence="3 4" key="1">
    <citation type="submission" date="2019-03" db="EMBL/GenBank/DDBJ databases">
        <title>First draft genome of Liparis tanakae, snailfish: a comprehensive survey of snailfish specific genes.</title>
        <authorList>
            <person name="Kim W."/>
            <person name="Song I."/>
            <person name="Jeong J.-H."/>
            <person name="Kim D."/>
            <person name="Kim S."/>
            <person name="Ryu S."/>
            <person name="Song J.Y."/>
            <person name="Lee S.K."/>
        </authorList>
    </citation>
    <scope>NUCLEOTIDE SEQUENCE [LARGE SCALE GENOMIC DNA]</scope>
    <source>
        <tissue evidence="3">Muscle</tissue>
    </source>
</reference>
<dbReference type="PROSITE" id="PS51257">
    <property type="entry name" value="PROKAR_LIPOPROTEIN"/>
    <property type="match status" value="1"/>
</dbReference>
<keyword evidence="4" id="KW-1185">Reference proteome</keyword>
<sequence length="129" mass="14606">MRMRCLAALGVLLFLMTYTPSSSSCTSSSSRWPRALMLPRGFTTWPSRSSNTSGRRLVLDLNTTSPRFSGGRSMWMSSPKNAVLRSSLTGREDRGKKTGTKQHQTQHDTRNHDREDFIKLTTKTHNKKT</sequence>
<feature type="compositionally biased region" description="Polar residues" evidence="1">
    <location>
        <begin position="75"/>
        <end position="89"/>
    </location>
</feature>
<gene>
    <name evidence="3" type="ORF">EYF80_058257</name>
</gene>
<dbReference type="AlphaFoldDB" id="A0A4Z2ESI2"/>
<proteinExistence type="predicted"/>
<keyword evidence="2" id="KW-0732">Signal</keyword>
<protein>
    <recommendedName>
        <fullName evidence="5">Secreted protein</fullName>
    </recommendedName>
</protein>
<feature type="compositionally biased region" description="Basic and acidic residues" evidence="1">
    <location>
        <begin position="105"/>
        <end position="118"/>
    </location>
</feature>
<evidence type="ECO:0000313" key="4">
    <source>
        <dbReference type="Proteomes" id="UP000314294"/>
    </source>
</evidence>
<name>A0A4Z2ESI2_9TELE</name>
<feature type="region of interest" description="Disordered" evidence="1">
    <location>
        <begin position="69"/>
        <end position="129"/>
    </location>
</feature>
<evidence type="ECO:0000313" key="3">
    <source>
        <dbReference type="EMBL" id="TNN31590.1"/>
    </source>
</evidence>
<comment type="caution">
    <text evidence="3">The sequence shown here is derived from an EMBL/GenBank/DDBJ whole genome shotgun (WGS) entry which is preliminary data.</text>
</comment>
<dbReference type="Proteomes" id="UP000314294">
    <property type="component" value="Unassembled WGS sequence"/>
</dbReference>
<feature type="chain" id="PRO_5021325541" description="Secreted protein" evidence="2">
    <location>
        <begin position="24"/>
        <end position="129"/>
    </location>
</feature>
<organism evidence="3 4">
    <name type="scientific">Liparis tanakae</name>
    <name type="common">Tanaka's snailfish</name>
    <dbReference type="NCBI Taxonomy" id="230148"/>
    <lineage>
        <taxon>Eukaryota</taxon>
        <taxon>Metazoa</taxon>
        <taxon>Chordata</taxon>
        <taxon>Craniata</taxon>
        <taxon>Vertebrata</taxon>
        <taxon>Euteleostomi</taxon>
        <taxon>Actinopterygii</taxon>
        <taxon>Neopterygii</taxon>
        <taxon>Teleostei</taxon>
        <taxon>Neoteleostei</taxon>
        <taxon>Acanthomorphata</taxon>
        <taxon>Eupercaria</taxon>
        <taxon>Perciformes</taxon>
        <taxon>Cottioidei</taxon>
        <taxon>Cottales</taxon>
        <taxon>Liparidae</taxon>
        <taxon>Liparis</taxon>
    </lineage>
</organism>
<evidence type="ECO:0000256" key="2">
    <source>
        <dbReference type="SAM" id="SignalP"/>
    </source>
</evidence>